<evidence type="ECO:0000313" key="12">
    <source>
        <dbReference type="EMBL" id="KAF0133052.1"/>
    </source>
</evidence>
<feature type="transmembrane region" description="Helical" evidence="9">
    <location>
        <begin position="262"/>
        <end position="283"/>
    </location>
</feature>
<dbReference type="SUPFAM" id="SSF161098">
    <property type="entry name" value="MetI-like"/>
    <property type="match status" value="1"/>
</dbReference>
<evidence type="ECO:0000256" key="6">
    <source>
        <dbReference type="ARBA" id="ARBA00022692"/>
    </source>
</evidence>
<dbReference type="CDD" id="cd06261">
    <property type="entry name" value="TM_PBP2"/>
    <property type="match status" value="1"/>
</dbReference>
<keyword evidence="6 9" id="KW-0812">Transmembrane</keyword>
<dbReference type="InterPro" id="IPR035906">
    <property type="entry name" value="MetI-like_sf"/>
</dbReference>
<keyword evidence="5 10" id="KW-0592">Phosphate transport</keyword>
<dbReference type="NCBIfam" id="TIGR02138">
    <property type="entry name" value="phosphate_pstC"/>
    <property type="match status" value="1"/>
</dbReference>
<feature type="transmembrane region" description="Helical" evidence="9">
    <location>
        <begin position="193"/>
        <end position="217"/>
    </location>
</feature>
<evidence type="ECO:0000259" key="11">
    <source>
        <dbReference type="PROSITE" id="PS50928"/>
    </source>
</evidence>
<dbReference type="AlphaFoldDB" id="A0A833KZU3"/>
<evidence type="ECO:0000256" key="9">
    <source>
        <dbReference type="RuleBase" id="RU363032"/>
    </source>
</evidence>
<dbReference type="PANTHER" id="PTHR30425:SF1">
    <property type="entry name" value="PHOSPHATE TRANSPORT SYSTEM PERMEASE PROTEIN PSTC"/>
    <property type="match status" value="1"/>
</dbReference>
<comment type="subcellular location">
    <subcellularLocation>
        <location evidence="1 9">Cell membrane</location>
        <topology evidence="1 9">Multi-pass membrane protein</topology>
    </subcellularLocation>
</comment>
<gene>
    <name evidence="12" type="ORF">FD145_1460</name>
</gene>
<accession>A0A833KZU3</accession>
<dbReference type="Gene3D" id="1.10.3720.10">
    <property type="entry name" value="MetI-like"/>
    <property type="match status" value="1"/>
</dbReference>
<evidence type="ECO:0000256" key="7">
    <source>
        <dbReference type="ARBA" id="ARBA00022989"/>
    </source>
</evidence>
<feature type="transmembrane region" description="Helical" evidence="9">
    <location>
        <begin position="68"/>
        <end position="95"/>
    </location>
</feature>
<comment type="similarity">
    <text evidence="2 10">Belongs to the binding-protein-dependent transport system permease family. CysTW subfamily.</text>
</comment>
<dbReference type="GO" id="GO:0005886">
    <property type="term" value="C:plasma membrane"/>
    <property type="evidence" value="ECO:0007669"/>
    <property type="project" value="UniProtKB-SubCell"/>
</dbReference>
<feature type="transmembrane region" description="Helical" evidence="9">
    <location>
        <begin position="12"/>
        <end position="36"/>
    </location>
</feature>
<feature type="transmembrane region" description="Helical" evidence="9">
    <location>
        <begin position="115"/>
        <end position="136"/>
    </location>
</feature>
<dbReference type="Proteomes" id="UP000488506">
    <property type="component" value="Unassembled WGS sequence"/>
</dbReference>
<dbReference type="InterPro" id="IPR000515">
    <property type="entry name" value="MetI-like"/>
</dbReference>
<evidence type="ECO:0000313" key="13">
    <source>
        <dbReference type="Proteomes" id="UP000488506"/>
    </source>
</evidence>
<reference evidence="12 13" key="1">
    <citation type="submission" date="2019-12" db="EMBL/GenBank/DDBJ databases">
        <authorList>
            <person name="Wolfe R."/>
            <person name="Danczak R."/>
            <person name="Wilkins M."/>
        </authorList>
    </citation>
    <scope>NUCLEOTIDE SEQUENCE [LARGE SCALE GENOMIC DNA]</scope>
    <source>
        <strain evidence="12">X2_MaxBin.013</strain>
    </source>
</reference>
<keyword evidence="4 10" id="KW-1003">Cell membrane</keyword>
<dbReference type="GO" id="GO:0005315">
    <property type="term" value="F:phosphate transmembrane transporter activity"/>
    <property type="evidence" value="ECO:0007669"/>
    <property type="project" value="InterPro"/>
</dbReference>
<evidence type="ECO:0000256" key="1">
    <source>
        <dbReference type="ARBA" id="ARBA00004651"/>
    </source>
</evidence>
<keyword evidence="8 9" id="KW-0472">Membrane</keyword>
<comment type="caution">
    <text evidence="12">The sequence shown here is derived from an EMBL/GenBank/DDBJ whole genome shotgun (WGS) entry which is preliminary data.</text>
</comment>
<organism evidence="12 13">
    <name type="scientific">Candidatus Saganbacteria bacterium</name>
    <dbReference type="NCBI Taxonomy" id="2575572"/>
    <lineage>
        <taxon>Bacteria</taxon>
        <taxon>Bacillati</taxon>
        <taxon>Saganbacteria</taxon>
    </lineage>
</organism>
<sequence length="292" mass="31005">MKKKYVSGVEFFIEKAIFASGAATILFVVLIFVFLLKEGLSLFSEVSLTSFLFSKNWYPISDPPQFGILPLIMGSILVTFGAIVISVPLGVAAAVYISEVAPKSIRTFLKSGIELLAAIPSIVLGFIGIIFLAPAIRNIFNLSSGLTALAGSIMLAFMALPTIVSIIEDAIVSVPRSYKEGSLALGATHWQTIYKVILPAASSGILAAIMLGIGRVIGETMAVLMITGNAAIMPTSILQPVRTLTATIAAEMGEAVAGSSHYYALFAIGIILFIISFVINLLADMFLHRGKK</sequence>
<dbReference type="GO" id="GO:0006817">
    <property type="term" value="P:phosphate ion transport"/>
    <property type="evidence" value="ECO:0007669"/>
    <property type="project" value="UniProtKB-KW"/>
</dbReference>
<feature type="domain" description="ABC transmembrane type-1" evidence="11">
    <location>
        <begin position="72"/>
        <end position="283"/>
    </location>
</feature>
<dbReference type="EMBL" id="WPAF01000036">
    <property type="protein sequence ID" value="KAF0133052.1"/>
    <property type="molecule type" value="Genomic_DNA"/>
</dbReference>
<proteinExistence type="inferred from homology"/>
<name>A0A833KZU3_UNCSA</name>
<dbReference type="Pfam" id="PF00528">
    <property type="entry name" value="BPD_transp_1"/>
    <property type="match status" value="1"/>
</dbReference>
<dbReference type="PANTHER" id="PTHR30425">
    <property type="entry name" value="PHOSPHATE TRANSPORT SYSTEM PERMEASE PROTEIN PST"/>
    <property type="match status" value="1"/>
</dbReference>
<dbReference type="PROSITE" id="PS50928">
    <property type="entry name" value="ABC_TM1"/>
    <property type="match status" value="1"/>
</dbReference>
<dbReference type="InterPro" id="IPR011864">
    <property type="entry name" value="Phosphate_PstC"/>
</dbReference>
<evidence type="ECO:0000256" key="8">
    <source>
        <dbReference type="ARBA" id="ARBA00023136"/>
    </source>
</evidence>
<dbReference type="InterPro" id="IPR051124">
    <property type="entry name" value="Phosphate_Transport_Permease"/>
</dbReference>
<evidence type="ECO:0000256" key="3">
    <source>
        <dbReference type="ARBA" id="ARBA00022448"/>
    </source>
</evidence>
<protein>
    <recommendedName>
        <fullName evidence="10">Phosphate transport system permease protein</fullName>
    </recommendedName>
</protein>
<keyword evidence="7 9" id="KW-1133">Transmembrane helix</keyword>
<feature type="transmembrane region" description="Helical" evidence="9">
    <location>
        <begin position="148"/>
        <end position="172"/>
    </location>
</feature>
<evidence type="ECO:0000256" key="4">
    <source>
        <dbReference type="ARBA" id="ARBA00022475"/>
    </source>
</evidence>
<keyword evidence="3 9" id="KW-0813">Transport</keyword>
<evidence type="ECO:0000256" key="10">
    <source>
        <dbReference type="RuleBase" id="RU363054"/>
    </source>
</evidence>
<evidence type="ECO:0000256" key="2">
    <source>
        <dbReference type="ARBA" id="ARBA00007069"/>
    </source>
</evidence>
<comment type="function">
    <text evidence="10">Part of the binding-protein-dependent transport system for phosphate; probably responsible for the translocation of the substrate across the membrane.</text>
</comment>
<evidence type="ECO:0000256" key="5">
    <source>
        <dbReference type="ARBA" id="ARBA00022592"/>
    </source>
</evidence>